<keyword evidence="1" id="KW-0472">Membrane</keyword>
<dbReference type="Pfam" id="PF18895">
    <property type="entry name" value="T4SS_pilin"/>
    <property type="match status" value="1"/>
</dbReference>
<evidence type="ECO:0000256" key="1">
    <source>
        <dbReference type="SAM" id="Phobius"/>
    </source>
</evidence>
<proteinExistence type="predicted"/>
<dbReference type="AlphaFoldDB" id="A0A1F5SX29"/>
<accession>A0A1F5SX29</accession>
<feature type="transmembrane region" description="Helical" evidence="1">
    <location>
        <begin position="68"/>
        <end position="89"/>
    </location>
</feature>
<comment type="caution">
    <text evidence="3">The sequence shown here is derived from an EMBL/GenBank/DDBJ whole genome shotgun (WGS) entry which is preliminary data.</text>
</comment>
<dbReference type="EMBL" id="MFFY01000034">
    <property type="protein sequence ID" value="OGF31066.1"/>
    <property type="molecule type" value="Genomic_DNA"/>
</dbReference>
<keyword evidence="2" id="KW-0732">Signal</keyword>
<gene>
    <name evidence="3" type="ORF">A3H09_01240</name>
</gene>
<feature type="chain" id="PRO_5009521314" description="DUF5671 domain-containing protein" evidence="2">
    <location>
        <begin position="31"/>
        <end position="150"/>
    </location>
</feature>
<reference evidence="3 4" key="1">
    <citation type="journal article" date="2016" name="Nat. Commun.">
        <title>Thousands of microbial genomes shed light on interconnected biogeochemical processes in an aquifer system.</title>
        <authorList>
            <person name="Anantharaman K."/>
            <person name="Brown C.T."/>
            <person name="Hug L.A."/>
            <person name="Sharon I."/>
            <person name="Castelle C.J."/>
            <person name="Probst A.J."/>
            <person name="Thomas B.C."/>
            <person name="Singh A."/>
            <person name="Wilkins M.J."/>
            <person name="Karaoz U."/>
            <person name="Brodie E.L."/>
            <person name="Williams K.H."/>
            <person name="Hubbard S.S."/>
            <person name="Banfield J.F."/>
        </authorList>
    </citation>
    <scope>NUCLEOTIDE SEQUENCE [LARGE SCALE GENOMIC DNA]</scope>
</reference>
<evidence type="ECO:0000256" key="2">
    <source>
        <dbReference type="SAM" id="SignalP"/>
    </source>
</evidence>
<evidence type="ECO:0000313" key="3">
    <source>
        <dbReference type="EMBL" id="OGF31066.1"/>
    </source>
</evidence>
<protein>
    <recommendedName>
        <fullName evidence="5">DUF5671 domain-containing protein</fullName>
    </recommendedName>
</protein>
<organism evidence="3 4">
    <name type="scientific">Candidatus Falkowbacteria bacterium RIFCSPLOWO2_12_FULL_45_13</name>
    <dbReference type="NCBI Taxonomy" id="1797991"/>
    <lineage>
        <taxon>Bacteria</taxon>
        <taxon>Candidatus Falkowiibacteriota</taxon>
    </lineage>
</organism>
<dbReference type="InterPro" id="IPR043993">
    <property type="entry name" value="T4SS_pilin"/>
</dbReference>
<evidence type="ECO:0000313" key="4">
    <source>
        <dbReference type="Proteomes" id="UP000176915"/>
    </source>
</evidence>
<name>A0A1F5SX29_9BACT</name>
<keyword evidence="1" id="KW-0812">Transmembrane</keyword>
<dbReference type="Proteomes" id="UP000176915">
    <property type="component" value="Unassembled WGS sequence"/>
</dbReference>
<feature type="signal peptide" evidence="2">
    <location>
        <begin position="1"/>
        <end position="30"/>
    </location>
</feature>
<feature type="transmembrane region" description="Helical" evidence="1">
    <location>
        <begin position="110"/>
        <end position="130"/>
    </location>
</feature>
<keyword evidence="1" id="KW-1133">Transmembrane helix</keyword>
<evidence type="ECO:0008006" key="5">
    <source>
        <dbReference type="Google" id="ProtNLM"/>
    </source>
</evidence>
<sequence length="150" mass="15905">MRKKFFKVQIIGLIVLSTTLAMVSSASALALVKPGTKAKINNSTQELAGTAGYEAANKDTALFLVQTAINIFLSLIGVLLLVLILYAGYNWLTARGEEEKVTKAKDTLKRAITGIIIIIAAYAISVFVMGKIEQGTLKGGRGGVGGYTQP</sequence>